<dbReference type="EMBL" id="BNAS01000009">
    <property type="protein sequence ID" value="GHH79391.1"/>
    <property type="molecule type" value="Genomic_DNA"/>
</dbReference>
<comment type="cofactor">
    <cofactor evidence="1">
        <name>Zn(2+)</name>
        <dbReference type="ChEBI" id="CHEBI:29105"/>
    </cofactor>
</comment>
<organism evidence="5 6">
    <name type="scientific">Promicromonospora soli</name>
    <dbReference type="NCBI Taxonomy" id="2035533"/>
    <lineage>
        <taxon>Bacteria</taxon>
        <taxon>Bacillati</taxon>
        <taxon>Actinomycetota</taxon>
        <taxon>Actinomycetes</taxon>
        <taxon>Micrococcales</taxon>
        <taxon>Promicromonosporaceae</taxon>
        <taxon>Promicromonospora</taxon>
    </lineage>
</organism>
<name>A0A919L1J8_9MICO</name>
<reference evidence="5" key="2">
    <citation type="submission" date="2020-09" db="EMBL/GenBank/DDBJ databases">
        <authorList>
            <person name="Sun Q."/>
            <person name="Zhou Y."/>
        </authorList>
    </citation>
    <scope>NUCLEOTIDE SEQUENCE</scope>
    <source>
        <strain evidence="5">CGMCC 4.7398</strain>
    </source>
</reference>
<dbReference type="PANTHER" id="PTHR43401">
    <property type="entry name" value="L-THREONINE 3-DEHYDROGENASE"/>
    <property type="match status" value="1"/>
</dbReference>
<evidence type="ECO:0000259" key="4">
    <source>
        <dbReference type="Pfam" id="PF08240"/>
    </source>
</evidence>
<dbReference type="Pfam" id="PF00107">
    <property type="entry name" value="ADH_zinc_N"/>
    <property type="match status" value="1"/>
</dbReference>
<dbReference type="InterPro" id="IPR050129">
    <property type="entry name" value="Zn_alcohol_dh"/>
</dbReference>
<dbReference type="AlphaFoldDB" id="A0A919L1J8"/>
<dbReference type="SUPFAM" id="SSF50129">
    <property type="entry name" value="GroES-like"/>
    <property type="match status" value="1"/>
</dbReference>
<dbReference type="SUPFAM" id="SSF51735">
    <property type="entry name" value="NAD(P)-binding Rossmann-fold domains"/>
    <property type="match status" value="1"/>
</dbReference>
<dbReference type="Gene3D" id="3.40.50.720">
    <property type="entry name" value="NAD(P)-binding Rossmann-like Domain"/>
    <property type="match status" value="1"/>
</dbReference>
<dbReference type="InterPro" id="IPR011032">
    <property type="entry name" value="GroES-like_sf"/>
</dbReference>
<feature type="domain" description="Alcohol dehydrogenase-like N-terminal" evidence="4">
    <location>
        <begin position="32"/>
        <end position="158"/>
    </location>
</feature>
<accession>A0A919L1J8</accession>
<keyword evidence="6" id="KW-1185">Reference proteome</keyword>
<evidence type="ECO:0000256" key="1">
    <source>
        <dbReference type="ARBA" id="ARBA00001947"/>
    </source>
</evidence>
<sequence>MTRKNEGDGGLQVVFPQKGVVTLERSAVPEPGPGELVVRIARVGVCATDLHLLDGHIGDPFPLVPGHEFVGVVDAVGPEDDRGIGVGEPVAVEMLVPCHRCDRCREGRHNLCELDDPVRHPGPGRQLGVNIPRTTLPFAGGYATHLVVPRDGVVHRIPDGLDLDTAVLVEPLAVAVRAVERGRVGLGDKVVVIGPGPIGLLAAAAASAAGASEVVVVGGRTGRLALARAFGATETVAERGHRLVPAIRERIPGGPDVVIESAGSVDAQLDAIRIVRRGGRVVLAGACGSGPALSVPSDDYLLTREIDILPSFLAAGGYERALALLAQGRFPFASLVTHVYQLADVERAFAAVHERTDGLIKAVLVPPSP</sequence>
<comment type="caution">
    <text evidence="5">The sequence shown here is derived from an EMBL/GenBank/DDBJ whole genome shotgun (WGS) entry which is preliminary data.</text>
</comment>
<feature type="domain" description="Alcohol dehydrogenase-like C-terminal" evidence="3">
    <location>
        <begin position="197"/>
        <end position="326"/>
    </location>
</feature>
<dbReference type="Gene3D" id="3.90.180.10">
    <property type="entry name" value="Medium-chain alcohol dehydrogenases, catalytic domain"/>
    <property type="match status" value="1"/>
</dbReference>
<protein>
    <submittedName>
        <fullName evidence="5">Erythritol/L-threitol dehydrogenase</fullName>
    </submittedName>
</protein>
<evidence type="ECO:0000313" key="6">
    <source>
        <dbReference type="Proteomes" id="UP000627369"/>
    </source>
</evidence>
<gene>
    <name evidence="5" type="ORF">GCM10017772_45020</name>
</gene>
<dbReference type="PANTHER" id="PTHR43401:SF2">
    <property type="entry name" value="L-THREONINE 3-DEHYDROGENASE"/>
    <property type="match status" value="1"/>
</dbReference>
<dbReference type="InterPro" id="IPR013149">
    <property type="entry name" value="ADH-like_C"/>
</dbReference>
<dbReference type="RefSeq" id="WP_189671537.1">
    <property type="nucleotide sequence ID" value="NZ_BNAS01000009.1"/>
</dbReference>
<dbReference type="GO" id="GO:0016491">
    <property type="term" value="F:oxidoreductase activity"/>
    <property type="evidence" value="ECO:0007669"/>
    <property type="project" value="UniProtKB-KW"/>
</dbReference>
<dbReference type="Proteomes" id="UP000627369">
    <property type="component" value="Unassembled WGS sequence"/>
</dbReference>
<proteinExistence type="predicted"/>
<evidence type="ECO:0000256" key="2">
    <source>
        <dbReference type="ARBA" id="ARBA00023002"/>
    </source>
</evidence>
<dbReference type="InterPro" id="IPR013154">
    <property type="entry name" value="ADH-like_N"/>
</dbReference>
<keyword evidence="2" id="KW-0560">Oxidoreductase</keyword>
<reference evidence="5" key="1">
    <citation type="journal article" date="2014" name="Int. J. Syst. Evol. Microbiol.">
        <title>Complete genome sequence of Corynebacterium casei LMG S-19264T (=DSM 44701T), isolated from a smear-ripened cheese.</title>
        <authorList>
            <consortium name="US DOE Joint Genome Institute (JGI-PGF)"/>
            <person name="Walter F."/>
            <person name="Albersmeier A."/>
            <person name="Kalinowski J."/>
            <person name="Ruckert C."/>
        </authorList>
    </citation>
    <scope>NUCLEOTIDE SEQUENCE</scope>
    <source>
        <strain evidence="5">CGMCC 4.7398</strain>
    </source>
</reference>
<dbReference type="InterPro" id="IPR036291">
    <property type="entry name" value="NAD(P)-bd_dom_sf"/>
</dbReference>
<evidence type="ECO:0000259" key="3">
    <source>
        <dbReference type="Pfam" id="PF00107"/>
    </source>
</evidence>
<dbReference type="Pfam" id="PF08240">
    <property type="entry name" value="ADH_N"/>
    <property type="match status" value="1"/>
</dbReference>
<evidence type="ECO:0000313" key="5">
    <source>
        <dbReference type="EMBL" id="GHH79391.1"/>
    </source>
</evidence>